<name>A0A3B1E802_9ZZZZ</name>
<gene>
    <name evidence="1" type="ORF">MNBD_PLANCTO02-365</name>
</gene>
<reference evidence="1" key="1">
    <citation type="submission" date="2018-06" db="EMBL/GenBank/DDBJ databases">
        <authorList>
            <person name="Zhirakovskaya E."/>
        </authorList>
    </citation>
    <scope>NUCLEOTIDE SEQUENCE</scope>
</reference>
<protein>
    <submittedName>
        <fullName evidence="1">Uncharacterized protein</fullName>
    </submittedName>
</protein>
<proteinExistence type="predicted"/>
<organism evidence="1">
    <name type="scientific">hydrothermal vent metagenome</name>
    <dbReference type="NCBI Taxonomy" id="652676"/>
    <lineage>
        <taxon>unclassified sequences</taxon>
        <taxon>metagenomes</taxon>
        <taxon>ecological metagenomes</taxon>
    </lineage>
</organism>
<accession>A0A3B1E802</accession>
<dbReference type="AlphaFoldDB" id="A0A3B1E802"/>
<evidence type="ECO:0000313" key="1">
    <source>
        <dbReference type="EMBL" id="VAX40407.1"/>
    </source>
</evidence>
<sequence length="357" mass="39185">MGTYYGSVASRYLIEFNQSNTHLNRKKIQMNCKLVTSSLLLLVAVTLSANAAPQKAGRKFKQLKPVKQWSGSVKNKALLSSAPKDRFITNTKTFAKLWRSWSLGEKIPRINFRRNLVLVAAVTGQNHEHTRATLDENGNISIVTVATKSNGPGFKYTVLVVSRKGVKTVGGKPIASNQKENKDYVKVEVHGKLQTGIMAIGGETTGTRISANGITWEVDLGKNPKLRKKGEGLGGKKVVLTGLLTRRKGVEIRERWIVVIESIKAAGNQKEKKDYVKVEVHGKLQTGIMAIGGETTGTRISANGITWEVDLGKNPKLRKKGEGLGGKKVVLTGLLTRRKGVEIRERWIVVIESIKKG</sequence>
<dbReference type="EMBL" id="UOGL01000437">
    <property type="protein sequence ID" value="VAX40407.1"/>
    <property type="molecule type" value="Genomic_DNA"/>
</dbReference>